<dbReference type="Pfam" id="PF17064">
    <property type="entry name" value="QVR"/>
    <property type="match status" value="1"/>
</dbReference>
<keyword evidence="1 3" id="KW-0732">Signal</keyword>
<dbReference type="GeneID" id="106170537"/>
<accession>A0A1S3J7P5</accession>
<dbReference type="Proteomes" id="UP000085678">
    <property type="component" value="Unplaced"/>
</dbReference>
<evidence type="ECO:0000256" key="2">
    <source>
        <dbReference type="ARBA" id="ARBA00023180"/>
    </source>
</evidence>
<organism evidence="4 5">
    <name type="scientific">Lingula anatina</name>
    <name type="common">Brachiopod</name>
    <name type="synonym">Lingula unguis</name>
    <dbReference type="NCBI Taxonomy" id="7574"/>
    <lineage>
        <taxon>Eukaryota</taxon>
        <taxon>Metazoa</taxon>
        <taxon>Spiralia</taxon>
        <taxon>Lophotrochozoa</taxon>
        <taxon>Brachiopoda</taxon>
        <taxon>Linguliformea</taxon>
        <taxon>Lingulata</taxon>
        <taxon>Lingulida</taxon>
        <taxon>Linguloidea</taxon>
        <taxon>Lingulidae</taxon>
        <taxon>Lingula</taxon>
    </lineage>
</organism>
<dbReference type="KEGG" id="lak:106170537"/>
<dbReference type="RefSeq" id="XP_013405879.1">
    <property type="nucleotide sequence ID" value="XM_013550425.1"/>
</dbReference>
<dbReference type="OrthoDB" id="6420171at2759"/>
<dbReference type="InterPro" id="IPR031424">
    <property type="entry name" value="QVR-like"/>
</dbReference>
<feature type="chain" id="PRO_5010182619" evidence="3">
    <location>
        <begin position="20"/>
        <end position="134"/>
    </location>
</feature>
<dbReference type="GO" id="GO:0030431">
    <property type="term" value="P:sleep"/>
    <property type="evidence" value="ECO:0007669"/>
    <property type="project" value="InterPro"/>
</dbReference>
<keyword evidence="4" id="KW-1185">Reference proteome</keyword>
<keyword evidence="2" id="KW-0325">Glycoprotein</keyword>
<evidence type="ECO:0000256" key="3">
    <source>
        <dbReference type="SAM" id="SignalP"/>
    </source>
</evidence>
<dbReference type="InParanoid" id="A0A1S3J7P5"/>
<feature type="signal peptide" evidence="3">
    <location>
        <begin position="1"/>
        <end position="19"/>
    </location>
</feature>
<name>A0A1S3J7P5_LINAN</name>
<gene>
    <name evidence="5" type="primary">LOC106170537</name>
</gene>
<dbReference type="AlphaFoldDB" id="A0A1S3J7P5"/>
<evidence type="ECO:0000313" key="5">
    <source>
        <dbReference type="RefSeq" id="XP_013405879.1"/>
    </source>
</evidence>
<reference evidence="5" key="1">
    <citation type="submission" date="2025-08" db="UniProtKB">
        <authorList>
            <consortium name="RefSeq"/>
        </authorList>
    </citation>
    <scope>IDENTIFICATION</scope>
    <source>
        <tissue evidence="5">Gonads</tissue>
    </source>
</reference>
<dbReference type="GO" id="GO:0032222">
    <property type="term" value="P:regulation of synaptic transmission, cholinergic"/>
    <property type="evidence" value="ECO:0007669"/>
    <property type="project" value="InterPro"/>
</dbReference>
<proteinExistence type="predicted"/>
<dbReference type="PROSITE" id="PS51257">
    <property type="entry name" value="PROKAR_LIPOPROTEIN"/>
    <property type="match status" value="1"/>
</dbReference>
<evidence type="ECO:0000256" key="1">
    <source>
        <dbReference type="ARBA" id="ARBA00022729"/>
    </source>
</evidence>
<sequence>MKCAAVIAVVLAMACVGLAVNCYICSAVGCGEEIDLTSSLVTIRYCTHGCFKTKVIAGSGSLSMTSYVRGCNQSPKSAGCSKNYNASAGIATVSGTTCFCTTDLCNAGSSVTATPSMIYVYILCTAKFVFLALN</sequence>
<protein>
    <submittedName>
        <fullName evidence="5">Uncharacterized protein LOC106170537</fullName>
    </submittedName>
</protein>
<evidence type="ECO:0000313" key="4">
    <source>
        <dbReference type="Proteomes" id="UP000085678"/>
    </source>
</evidence>